<dbReference type="Proteomes" id="UP000585437">
    <property type="component" value="Unassembled WGS sequence"/>
</dbReference>
<organism evidence="1 2">
    <name type="scientific">Rhizobium soli</name>
    <dbReference type="NCBI Taxonomy" id="424798"/>
    <lineage>
        <taxon>Bacteria</taxon>
        <taxon>Pseudomonadati</taxon>
        <taxon>Pseudomonadota</taxon>
        <taxon>Alphaproteobacteria</taxon>
        <taxon>Hyphomicrobiales</taxon>
        <taxon>Rhizobiaceae</taxon>
        <taxon>Rhizobium/Agrobacterium group</taxon>
        <taxon>Rhizobium</taxon>
    </lineage>
</organism>
<dbReference type="EMBL" id="JACHBU010000004">
    <property type="protein sequence ID" value="MBB6509193.1"/>
    <property type="molecule type" value="Genomic_DNA"/>
</dbReference>
<protein>
    <submittedName>
        <fullName evidence="1">Uncharacterized protein</fullName>
    </submittedName>
</protein>
<evidence type="ECO:0000313" key="2">
    <source>
        <dbReference type="Proteomes" id="UP000585437"/>
    </source>
</evidence>
<proteinExistence type="predicted"/>
<gene>
    <name evidence="1" type="ORF">F4695_002550</name>
</gene>
<reference evidence="1 2" key="1">
    <citation type="submission" date="2020-08" db="EMBL/GenBank/DDBJ databases">
        <title>The Agave Microbiome: Exploring the role of microbial communities in plant adaptations to desert environments.</title>
        <authorList>
            <person name="Partida-Martinez L.P."/>
        </authorList>
    </citation>
    <scope>NUCLEOTIDE SEQUENCE [LARGE SCALE GENOMIC DNA]</scope>
    <source>
        <strain evidence="1 2">AS3.12</strain>
    </source>
</reference>
<sequence>MKVLMAVQDPDDADCRFRSAEVDTALAVWECFETG</sequence>
<accession>A0A7X0MU78</accession>
<dbReference type="AlphaFoldDB" id="A0A7X0MU78"/>
<keyword evidence="2" id="KW-1185">Reference proteome</keyword>
<comment type="caution">
    <text evidence="1">The sequence shown here is derived from an EMBL/GenBank/DDBJ whole genome shotgun (WGS) entry which is preliminary data.</text>
</comment>
<evidence type="ECO:0000313" key="1">
    <source>
        <dbReference type="EMBL" id="MBB6509193.1"/>
    </source>
</evidence>
<name>A0A7X0MU78_9HYPH</name>